<feature type="domain" description="Winged helix-turn helix" evidence="2">
    <location>
        <begin position="107"/>
        <end position="164"/>
    </location>
</feature>
<organism evidence="3">
    <name type="scientific">uncultured Coleofasciculus sp</name>
    <dbReference type="NCBI Taxonomy" id="1267456"/>
    <lineage>
        <taxon>Bacteria</taxon>
        <taxon>Bacillati</taxon>
        <taxon>Cyanobacteriota</taxon>
        <taxon>Cyanophyceae</taxon>
        <taxon>Coleofasciculales</taxon>
        <taxon>Coleofasciculaceae</taxon>
        <taxon>Coleofasciculus</taxon>
        <taxon>environmental samples</taxon>
    </lineage>
</organism>
<dbReference type="SUPFAM" id="SSF46689">
    <property type="entry name" value="Homeodomain-like"/>
    <property type="match status" value="1"/>
</dbReference>
<protein>
    <recommendedName>
        <fullName evidence="2">Winged helix-turn helix domain-containing protein</fullName>
    </recommendedName>
</protein>
<dbReference type="Pfam" id="PF13592">
    <property type="entry name" value="HTH_33"/>
    <property type="match status" value="1"/>
</dbReference>
<reference evidence="3" key="1">
    <citation type="submission" date="2020-02" db="EMBL/GenBank/DDBJ databases">
        <authorList>
            <person name="Meier V. D."/>
        </authorList>
    </citation>
    <scope>NUCLEOTIDE SEQUENCE</scope>
    <source>
        <strain evidence="3">AVDCRST_MAG92</strain>
    </source>
</reference>
<feature type="region of interest" description="Disordered" evidence="1">
    <location>
        <begin position="148"/>
        <end position="202"/>
    </location>
</feature>
<evidence type="ECO:0000313" key="3">
    <source>
        <dbReference type="EMBL" id="CAA9209244.1"/>
    </source>
</evidence>
<dbReference type="InterPro" id="IPR025959">
    <property type="entry name" value="Winged_HTH_dom"/>
</dbReference>
<proteinExistence type="predicted"/>
<dbReference type="AlphaFoldDB" id="A0A6J4H075"/>
<evidence type="ECO:0000259" key="2">
    <source>
        <dbReference type="Pfam" id="PF13592"/>
    </source>
</evidence>
<gene>
    <name evidence="3" type="ORF">AVDCRST_MAG92-13</name>
</gene>
<sequence length="202" mass="23445">MPKRVIIEPHLSVEELENGYRQTKEPLKRTHYQIIWLLAKGMTTQEVVVATGYSRSWIYELVWGYNRIGPETLGDQRTANQGSSKPLLDDVQQALLWQALQEAPAEGGQWNGRKVADWIADVIGRTVSRQRGWEYLKQMRFRLRVPRPEHTDSSLEEQAQWKKKFGDQSRTNTNRKPRSRRGNLGDGRTSSRFEASHPRYLG</sequence>
<name>A0A6J4H075_9CYAN</name>
<evidence type="ECO:0000256" key="1">
    <source>
        <dbReference type="SAM" id="MobiDB-lite"/>
    </source>
</evidence>
<feature type="compositionally biased region" description="Basic and acidic residues" evidence="1">
    <location>
        <begin position="189"/>
        <end position="202"/>
    </location>
</feature>
<dbReference type="InterPro" id="IPR009057">
    <property type="entry name" value="Homeodomain-like_sf"/>
</dbReference>
<dbReference type="EMBL" id="CADCTM010000002">
    <property type="protein sequence ID" value="CAA9209244.1"/>
    <property type="molecule type" value="Genomic_DNA"/>
</dbReference>
<accession>A0A6J4H075</accession>